<dbReference type="AlphaFoldDB" id="A0A7G1HXM9"/>
<dbReference type="SUPFAM" id="SSF54826">
    <property type="entry name" value="Enolase N-terminal domain-like"/>
    <property type="match status" value="1"/>
</dbReference>
<dbReference type="PROSITE" id="PS00909">
    <property type="entry name" value="MR_MLE_2"/>
    <property type="match status" value="1"/>
</dbReference>
<dbReference type="Gene3D" id="3.30.390.10">
    <property type="entry name" value="Enolase-like, N-terminal domain"/>
    <property type="match status" value="1"/>
</dbReference>
<dbReference type="Pfam" id="PF13378">
    <property type="entry name" value="MR_MLE_C"/>
    <property type="match status" value="1"/>
</dbReference>
<evidence type="ECO:0000259" key="2">
    <source>
        <dbReference type="SMART" id="SM00922"/>
    </source>
</evidence>
<proteinExistence type="predicted"/>
<gene>
    <name evidence="3" type="primary">menC</name>
    <name evidence="3" type="ORF">Cop2CBH44_15570</name>
</gene>
<name>A0A7G1HXM9_9BACT</name>
<evidence type="ECO:0000256" key="1">
    <source>
        <dbReference type="ARBA" id="ARBA00022723"/>
    </source>
</evidence>
<dbReference type="GO" id="GO:0046872">
    <property type="term" value="F:metal ion binding"/>
    <property type="evidence" value="ECO:0007669"/>
    <property type="project" value="UniProtKB-KW"/>
</dbReference>
<dbReference type="Proteomes" id="UP000594042">
    <property type="component" value="Chromosome"/>
</dbReference>
<evidence type="ECO:0000313" key="4">
    <source>
        <dbReference type="Proteomes" id="UP000594042"/>
    </source>
</evidence>
<dbReference type="CDD" id="cd03320">
    <property type="entry name" value="OSBS"/>
    <property type="match status" value="1"/>
</dbReference>
<dbReference type="Gene3D" id="3.20.20.120">
    <property type="entry name" value="Enolase-like C-terminal domain"/>
    <property type="match status" value="1"/>
</dbReference>
<dbReference type="PANTHER" id="PTHR48073:SF2">
    <property type="entry name" value="O-SUCCINYLBENZOATE SYNTHASE"/>
    <property type="match status" value="1"/>
</dbReference>
<accession>A0A7G1HXM9</accession>
<feature type="domain" description="Mandelate racemase/muconate lactonizing enzyme C-terminal" evidence="2">
    <location>
        <begin position="129"/>
        <end position="227"/>
    </location>
</feature>
<dbReference type="SUPFAM" id="SSF51604">
    <property type="entry name" value="Enolase C-terminal domain-like"/>
    <property type="match status" value="1"/>
</dbReference>
<keyword evidence="4" id="KW-1185">Reference proteome</keyword>
<dbReference type="PANTHER" id="PTHR48073">
    <property type="entry name" value="O-SUCCINYLBENZOATE SYNTHASE-RELATED"/>
    <property type="match status" value="1"/>
</dbReference>
<dbReference type="SMART" id="SM00922">
    <property type="entry name" value="MR_MLE"/>
    <property type="match status" value="1"/>
</dbReference>
<dbReference type="SFLD" id="SFLDS00001">
    <property type="entry name" value="Enolase"/>
    <property type="match status" value="1"/>
</dbReference>
<dbReference type="InterPro" id="IPR029017">
    <property type="entry name" value="Enolase-like_N"/>
</dbReference>
<dbReference type="KEGG" id="copr:Cop2CBH44_15570"/>
<dbReference type="SFLD" id="SFLDF00009">
    <property type="entry name" value="o-succinylbenzoate_synthase"/>
    <property type="match status" value="1"/>
</dbReference>
<dbReference type="SFLD" id="SFLDG00180">
    <property type="entry name" value="muconate_cycloisomerase"/>
    <property type="match status" value="1"/>
</dbReference>
<dbReference type="InterPro" id="IPR013342">
    <property type="entry name" value="Mandelate_racemase_C"/>
</dbReference>
<dbReference type="EMBL" id="AP023322">
    <property type="protein sequence ID" value="BCI63204.1"/>
    <property type="molecule type" value="Genomic_DNA"/>
</dbReference>
<dbReference type="GO" id="GO:0009063">
    <property type="term" value="P:amino acid catabolic process"/>
    <property type="evidence" value="ECO:0007669"/>
    <property type="project" value="InterPro"/>
</dbReference>
<evidence type="ECO:0000313" key="3">
    <source>
        <dbReference type="EMBL" id="BCI63204.1"/>
    </source>
</evidence>
<sequence>MLRAAYTRYILQFKTPSGTSRGILHDKETWFIKIWDDTNPHCYGVGECALFRGLSADDVPTYESKLYDVCRQIDNLQIDSLKSWSSIRFGVETALADLRNGGHHVIVDSSFVRGEKPIEINGLIWMGNKTVMRQQIEDKLNHGFRCIKLKIGAIDFESELSLLKEIRSRFSQSVIELRVDANGAFSTEEALFKLDALSRFGLHSIEQPIRQGQWETMSKLCRNTPIPIALDEELIGINDVSRKIEMLELIAPQYIILKPALAGGFSGSEEWISVAQKKNIGWWITSALESNIGLNAIAQWTSALNPVIPQGLGTGQLYKNNIESPLVQQSSVLTYDRKAKWDLSNLSWRYD</sequence>
<dbReference type="GO" id="GO:0016854">
    <property type="term" value="F:racemase and epimerase activity"/>
    <property type="evidence" value="ECO:0007669"/>
    <property type="project" value="UniProtKB-ARBA"/>
</dbReference>
<keyword evidence="1" id="KW-0479">Metal-binding</keyword>
<organism evidence="3 4">
    <name type="scientific">Coprobacter secundus subsp. similis</name>
    <dbReference type="NCBI Taxonomy" id="2751153"/>
    <lineage>
        <taxon>Bacteria</taxon>
        <taxon>Pseudomonadati</taxon>
        <taxon>Bacteroidota</taxon>
        <taxon>Bacteroidia</taxon>
        <taxon>Bacteroidales</taxon>
        <taxon>Barnesiellaceae</taxon>
        <taxon>Coprobacter</taxon>
    </lineage>
</organism>
<dbReference type="InterPro" id="IPR018110">
    <property type="entry name" value="Mandel_Rmase/mucon_lact_enz_CS"/>
</dbReference>
<reference evidence="4" key="1">
    <citation type="submission" date="2020-07" db="EMBL/GenBank/DDBJ databases">
        <title>Complete genome sequencing of Coprobacter sp. strain 2CBH44.</title>
        <authorList>
            <person name="Sakamoto M."/>
            <person name="Murakami T."/>
            <person name="Mori H."/>
        </authorList>
    </citation>
    <scope>NUCLEOTIDE SEQUENCE [LARGE SCALE GENOMIC DNA]</scope>
    <source>
        <strain evidence="4">2CBH44</strain>
    </source>
</reference>
<dbReference type="RefSeq" id="WP_200755847.1">
    <property type="nucleotide sequence ID" value="NZ_AP023322.1"/>
</dbReference>
<protein>
    <submittedName>
        <fullName evidence="3">O-succinylbenzoate synthase</fullName>
    </submittedName>
</protein>
<dbReference type="InterPro" id="IPR029065">
    <property type="entry name" value="Enolase_C-like"/>
</dbReference>
<dbReference type="InterPro" id="IPR036849">
    <property type="entry name" value="Enolase-like_C_sf"/>
</dbReference>